<protein>
    <submittedName>
        <fullName evidence="1">Pyridoxal phosphatase</fullName>
    </submittedName>
</protein>
<evidence type="ECO:0000313" key="2">
    <source>
        <dbReference type="Proteomes" id="UP000265643"/>
    </source>
</evidence>
<reference evidence="2" key="1">
    <citation type="submission" date="2018-09" db="EMBL/GenBank/DDBJ databases">
        <title>Draft Genome Sequence of Mediterraneibacter sp. KCTC 15684.</title>
        <authorList>
            <person name="Kim J.S."/>
            <person name="Han K.I."/>
            <person name="Suh M.K."/>
            <person name="Lee K.C."/>
            <person name="Eom M.K."/>
            <person name="Lee J.H."/>
            <person name="Park S.H."/>
            <person name="Kang S.W."/>
            <person name="Park J.E."/>
            <person name="Oh B.S."/>
            <person name="Yu S.Y."/>
            <person name="Choi S.H."/>
            <person name="Lee D.H."/>
            <person name="Yoon H."/>
            <person name="Kim B."/>
            <person name="Yang S.J."/>
            <person name="Lee J.S."/>
        </authorList>
    </citation>
    <scope>NUCLEOTIDE SEQUENCE [LARGE SCALE GENOMIC DNA]</scope>
    <source>
        <strain evidence="2">KCTC 15684</strain>
    </source>
</reference>
<evidence type="ECO:0000313" key="1">
    <source>
        <dbReference type="EMBL" id="GCA67444.1"/>
    </source>
</evidence>
<organism evidence="1 2">
    <name type="scientific">Mediterraneibacter butyricigenes</name>
    <dbReference type="NCBI Taxonomy" id="2316025"/>
    <lineage>
        <taxon>Bacteria</taxon>
        <taxon>Bacillati</taxon>
        <taxon>Bacillota</taxon>
        <taxon>Clostridia</taxon>
        <taxon>Lachnospirales</taxon>
        <taxon>Lachnospiraceae</taxon>
        <taxon>Mediterraneibacter</taxon>
    </lineage>
</organism>
<dbReference type="GO" id="GO:0005829">
    <property type="term" value="C:cytosol"/>
    <property type="evidence" value="ECO:0007669"/>
    <property type="project" value="TreeGrafter"/>
</dbReference>
<dbReference type="GO" id="GO:0016791">
    <property type="term" value="F:phosphatase activity"/>
    <property type="evidence" value="ECO:0007669"/>
    <property type="project" value="TreeGrafter"/>
</dbReference>
<name>A0A391P0K5_9FIRM</name>
<dbReference type="PANTHER" id="PTHR10000">
    <property type="entry name" value="PHOSPHOSERINE PHOSPHATASE"/>
    <property type="match status" value="1"/>
</dbReference>
<dbReference type="InterPro" id="IPR036412">
    <property type="entry name" value="HAD-like_sf"/>
</dbReference>
<dbReference type="AlphaFoldDB" id="A0A391P0K5"/>
<dbReference type="RefSeq" id="WP_119298141.1">
    <property type="nucleotide sequence ID" value="NZ_BHGK01000001.1"/>
</dbReference>
<dbReference type="Gene3D" id="3.40.50.1000">
    <property type="entry name" value="HAD superfamily/HAD-like"/>
    <property type="match status" value="1"/>
</dbReference>
<dbReference type="NCBIfam" id="TIGR01484">
    <property type="entry name" value="HAD-SF-IIB"/>
    <property type="match status" value="1"/>
</dbReference>
<dbReference type="InterPro" id="IPR023214">
    <property type="entry name" value="HAD_sf"/>
</dbReference>
<keyword evidence="2" id="KW-1185">Reference proteome</keyword>
<gene>
    <name evidence="1" type="ORF">KGMB01110_18800</name>
</gene>
<dbReference type="InterPro" id="IPR006379">
    <property type="entry name" value="HAD-SF_hydro_IIB"/>
</dbReference>
<dbReference type="Proteomes" id="UP000265643">
    <property type="component" value="Unassembled WGS sequence"/>
</dbReference>
<accession>A0A391P0K5</accession>
<dbReference type="PANTHER" id="PTHR10000:SF8">
    <property type="entry name" value="HAD SUPERFAMILY HYDROLASE-LIKE, TYPE 3"/>
    <property type="match status" value="1"/>
</dbReference>
<sequence>MSTLYLSDLDGTLFTTKKNLSERTVSLLTECIEAGAQFAVATARMPYGCDYRLKELPLHTPSILTNGVFIYDFNTKSYLSTKTMDTSSVHAVLDAFQKLDTGVFLYILEENEIRIFYNREDMASQTQYYSDRALECCKSVEYLSDLSSVVKKDSVFYLACTDTEEKLKPIHDAIADIPGISCAYYLNIYNGLYCIEIFSDRATKKHALLELKEMLGCDEVVVFGDNLNDLSMFEVADRCYAVENSLDVVKEQATKIIPGCDEDGVALFLHEEILGNGK</sequence>
<proteinExistence type="predicted"/>
<dbReference type="SUPFAM" id="SSF56784">
    <property type="entry name" value="HAD-like"/>
    <property type="match status" value="1"/>
</dbReference>
<comment type="caution">
    <text evidence="1">The sequence shown here is derived from an EMBL/GenBank/DDBJ whole genome shotgun (WGS) entry which is preliminary data.</text>
</comment>
<dbReference type="Gene3D" id="3.30.1240.10">
    <property type="match status" value="1"/>
</dbReference>
<dbReference type="GO" id="GO:0000287">
    <property type="term" value="F:magnesium ion binding"/>
    <property type="evidence" value="ECO:0007669"/>
    <property type="project" value="TreeGrafter"/>
</dbReference>
<dbReference type="EMBL" id="BHGK01000001">
    <property type="protein sequence ID" value="GCA67444.1"/>
    <property type="molecule type" value="Genomic_DNA"/>
</dbReference>
<dbReference type="Pfam" id="PF08282">
    <property type="entry name" value="Hydrolase_3"/>
    <property type="match status" value="1"/>
</dbReference>